<evidence type="ECO:0000256" key="4">
    <source>
        <dbReference type="RuleBase" id="RU361153"/>
    </source>
</evidence>
<dbReference type="EMBL" id="SPRO01000026">
    <property type="protein sequence ID" value="TIC29636.1"/>
    <property type="molecule type" value="Genomic_DNA"/>
</dbReference>
<dbReference type="EMBL" id="SPRH01000029">
    <property type="protein sequence ID" value="TIB99547.1"/>
    <property type="molecule type" value="Genomic_DNA"/>
</dbReference>
<evidence type="ECO:0000256" key="2">
    <source>
        <dbReference type="ARBA" id="ARBA00022801"/>
    </source>
</evidence>
<dbReference type="Gene3D" id="3.20.20.80">
    <property type="entry name" value="Glycosidases"/>
    <property type="match status" value="1"/>
</dbReference>
<dbReference type="Proteomes" id="UP000305647">
    <property type="component" value="Unassembled WGS sequence"/>
</dbReference>
<keyword evidence="2 4" id="KW-0378">Hydrolase</keyword>
<sequence>MKFNILALAAAVAASPLQRRYGDLIRGVNIGGLFVLEPWITPSVFDQTGNPAIVDEWTFGQYQDHAQAESAINSHLETFFTYDDFQQIKNAGLTHVRIPVGFWAIETQGEPYIVGNRLNKLKEVVRWCRDIGLKVWIDLHGAPGSQNGLDNSGLRTNNVQWHTDQNNVDRSLSYIQTLTDEFTKPEYGAIVEAIELLNEPQSAAHPEMLGTLKSFYQNGYGIVSQKAATAIHDDFLDVNQWNDFLTSPQENVYLDTHKYQVFSDQQLQSSDEQRMGAICQFKDKFAEHTANQHWVITGEWSLATTDCARYLNGRGIGARYDGSYSGSSYVGSCQGKTGDGSDWSEEYRNQLRQMWNTQVDAFEGGRGYFFWTWKNEEAADWSYQRLLQLGIIPQDPNSYQHGICG</sequence>
<dbReference type="Proteomes" id="UP000307169">
    <property type="component" value="Unassembled WGS sequence"/>
</dbReference>
<dbReference type="GO" id="GO:0005576">
    <property type="term" value="C:extracellular region"/>
    <property type="evidence" value="ECO:0007669"/>
    <property type="project" value="TreeGrafter"/>
</dbReference>
<comment type="similarity">
    <text evidence="1 4">Belongs to the glycosyl hydrolase 5 (cellulase A) family.</text>
</comment>
<protein>
    <submittedName>
        <fullName evidence="6">Cellulase</fullName>
    </submittedName>
</protein>
<reference evidence="8 9" key="1">
    <citation type="submission" date="2019-03" db="EMBL/GenBank/DDBJ databases">
        <title>Sequencing 25 genomes of Wallemia mellicola.</title>
        <authorList>
            <person name="Gostincar C."/>
        </authorList>
    </citation>
    <scope>NUCLEOTIDE SEQUENCE [LARGE SCALE GENOMIC DNA]</scope>
    <source>
        <strain evidence="6 9">EXF-1262</strain>
        <strain evidence="7 8">EXF-8738</strain>
    </source>
</reference>
<dbReference type="AlphaFoldDB" id="A0A4T0NRX2"/>
<dbReference type="SUPFAM" id="SSF51445">
    <property type="entry name" value="(Trans)glycosidases"/>
    <property type="match status" value="1"/>
</dbReference>
<name>A0A4T0NRX2_9BASI</name>
<evidence type="ECO:0000256" key="3">
    <source>
        <dbReference type="ARBA" id="ARBA00023295"/>
    </source>
</evidence>
<dbReference type="GO" id="GO:0009251">
    <property type="term" value="P:glucan catabolic process"/>
    <property type="evidence" value="ECO:0007669"/>
    <property type="project" value="TreeGrafter"/>
</dbReference>
<keyword evidence="3 4" id="KW-0326">Glycosidase</keyword>
<dbReference type="PANTHER" id="PTHR31297:SF42">
    <property type="entry name" value="GLYCOSIDE HYDROLASE FAMILY 5 DOMAIN-CONTAINING PROTEIN"/>
    <property type="match status" value="1"/>
</dbReference>
<comment type="caution">
    <text evidence="6">The sequence shown here is derived from an EMBL/GenBank/DDBJ whole genome shotgun (WGS) entry which is preliminary data.</text>
</comment>
<dbReference type="InterPro" id="IPR001547">
    <property type="entry name" value="Glyco_hydro_5"/>
</dbReference>
<evidence type="ECO:0000259" key="5">
    <source>
        <dbReference type="Pfam" id="PF00150"/>
    </source>
</evidence>
<evidence type="ECO:0000313" key="9">
    <source>
        <dbReference type="Proteomes" id="UP000307169"/>
    </source>
</evidence>
<feature type="domain" description="Glycoside hydrolase family 5" evidence="5">
    <location>
        <begin position="81"/>
        <end position="306"/>
    </location>
</feature>
<dbReference type="GO" id="GO:0008422">
    <property type="term" value="F:beta-glucosidase activity"/>
    <property type="evidence" value="ECO:0007669"/>
    <property type="project" value="TreeGrafter"/>
</dbReference>
<dbReference type="InterPro" id="IPR017853">
    <property type="entry name" value="GH"/>
</dbReference>
<dbReference type="Pfam" id="PF00150">
    <property type="entry name" value="Cellulase"/>
    <property type="match status" value="1"/>
</dbReference>
<gene>
    <name evidence="7" type="ORF">E3Q10_02548</name>
    <name evidence="6" type="ORF">E3Q17_02577</name>
</gene>
<dbReference type="InterPro" id="IPR050386">
    <property type="entry name" value="Glycosyl_hydrolase_5"/>
</dbReference>
<dbReference type="PANTHER" id="PTHR31297">
    <property type="entry name" value="GLUCAN ENDO-1,6-BETA-GLUCOSIDASE B"/>
    <property type="match status" value="1"/>
</dbReference>
<evidence type="ECO:0000256" key="1">
    <source>
        <dbReference type="ARBA" id="ARBA00005641"/>
    </source>
</evidence>
<accession>A0A4T0NRX2</accession>
<evidence type="ECO:0000313" key="6">
    <source>
        <dbReference type="EMBL" id="TIB99547.1"/>
    </source>
</evidence>
<evidence type="ECO:0000313" key="8">
    <source>
        <dbReference type="Proteomes" id="UP000305647"/>
    </source>
</evidence>
<organism evidence="6 9">
    <name type="scientific">Wallemia mellicola</name>
    <dbReference type="NCBI Taxonomy" id="1708541"/>
    <lineage>
        <taxon>Eukaryota</taxon>
        <taxon>Fungi</taxon>
        <taxon>Dikarya</taxon>
        <taxon>Basidiomycota</taxon>
        <taxon>Wallemiomycotina</taxon>
        <taxon>Wallemiomycetes</taxon>
        <taxon>Wallemiales</taxon>
        <taxon>Wallemiaceae</taxon>
        <taxon>Wallemia</taxon>
    </lineage>
</organism>
<evidence type="ECO:0000313" key="7">
    <source>
        <dbReference type="EMBL" id="TIC29636.1"/>
    </source>
</evidence>
<proteinExistence type="inferred from homology"/>
<dbReference type="GO" id="GO:0009986">
    <property type="term" value="C:cell surface"/>
    <property type="evidence" value="ECO:0007669"/>
    <property type="project" value="TreeGrafter"/>
</dbReference>